<accession>A0A6C0JXC5</accession>
<evidence type="ECO:0000313" key="1">
    <source>
        <dbReference type="EMBL" id="QHU10159.1"/>
    </source>
</evidence>
<proteinExistence type="predicted"/>
<dbReference type="AlphaFoldDB" id="A0A6C0JXC5"/>
<protein>
    <submittedName>
        <fullName evidence="1">Uncharacterized protein</fullName>
    </submittedName>
</protein>
<name>A0A6C0JXC5_9ZZZZ</name>
<sequence>MCDEYGNYIGEDYSDDGSEVSMSYASTAMTLNKIRRKELSEAKRLDPGYNKLYRTYTRVVDGEKIKKRVAIELYTCSDTPGRMIRSAIGGAFHSNYRVGKTDENIFFKVGMCTGECIGESNTMYFDTPEQYEKTLNVTLPQELKDNWYARFNAERKYREELATMEAKRVAVSVK</sequence>
<reference evidence="1" key="1">
    <citation type="journal article" date="2020" name="Nature">
        <title>Giant virus diversity and host interactions through global metagenomics.</title>
        <authorList>
            <person name="Schulz F."/>
            <person name="Roux S."/>
            <person name="Paez-Espino D."/>
            <person name="Jungbluth S."/>
            <person name="Walsh D.A."/>
            <person name="Denef V.J."/>
            <person name="McMahon K.D."/>
            <person name="Konstantinidis K.T."/>
            <person name="Eloe-Fadrosh E.A."/>
            <person name="Kyrpides N.C."/>
            <person name="Woyke T."/>
        </authorList>
    </citation>
    <scope>NUCLEOTIDE SEQUENCE</scope>
    <source>
        <strain evidence="1">GVMAG-S-1101164-67</strain>
    </source>
</reference>
<dbReference type="EMBL" id="MN740750">
    <property type="protein sequence ID" value="QHU10159.1"/>
    <property type="molecule type" value="Genomic_DNA"/>
</dbReference>
<organism evidence="1">
    <name type="scientific">viral metagenome</name>
    <dbReference type="NCBI Taxonomy" id="1070528"/>
    <lineage>
        <taxon>unclassified sequences</taxon>
        <taxon>metagenomes</taxon>
        <taxon>organismal metagenomes</taxon>
    </lineage>
</organism>